<feature type="domain" description="Complex 1 LYR protein" evidence="7">
    <location>
        <begin position="15"/>
        <end position="70"/>
    </location>
</feature>
<evidence type="ECO:0000313" key="8">
    <source>
        <dbReference type="EMBL" id="KAG2660413.1"/>
    </source>
</evidence>
<name>A0A8T0XTH4_PANVG</name>
<proteinExistence type="inferred from homology"/>
<dbReference type="InterPro" id="IPR008011">
    <property type="entry name" value="Complex1_LYR_dom"/>
</dbReference>
<protein>
    <recommendedName>
        <fullName evidence="5">LYR motif-containing protein 2</fullName>
    </recommendedName>
</protein>
<dbReference type="OrthoDB" id="74240at2759"/>
<comment type="caution">
    <text evidence="8">The sequence shown here is derived from an EMBL/GenBank/DDBJ whole genome shotgun (WGS) entry which is preliminary data.</text>
</comment>
<organism evidence="8 9">
    <name type="scientific">Panicum virgatum</name>
    <name type="common">Blackwell switchgrass</name>
    <dbReference type="NCBI Taxonomy" id="38727"/>
    <lineage>
        <taxon>Eukaryota</taxon>
        <taxon>Viridiplantae</taxon>
        <taxon>Streptophyta</taxon>
        <taxon>Embryophyta</taxon>
        <taxon>Tracheophyta</taxon>
        <taxon>Spermatophyta</taxon>
        <taxon>Magnoliopsida</taxon>
        <taxon>Liliopsida</taxon>
        <taxon>Poales</taxon>
        <taxon>Poaceae</taxon>
        <taxon>PACMAD clade</taxon>
        <taxon>Panicoideae</taxon>
        <taxon>Panicodae</taxon>
        <taxon>Paniceae</taxon>
        <taxon>Panicinae</taxon>
        <taxon>Panicum</taxon>
        <taxon>Panicum sect. Hiantes</taxon>
    </lineage>
</organism>
<dbReference type="CDD" id="cd20262">
    <property type="entry name" value="Complex1_LYR_LYRM2"/>
    <property type="match status" value="1"/>
</dbReference>
<comment type="subcellular location">
    <subcellularLocation>
        <location evidence="1">Mitochondrion</location>
    </subcellularLocation>
</comment>
<dbReference type="Proteomes" id="UP000823388">
    <property type="component" value="Chromosome 1K"/>
</dbReference>
<reference evidence="8" key="1">
    <citation type="submission" date="2020-05" db="EMBL/GenBank/DDBJ databases">
        <title>WGS assembly of Panicum virgatum.</title>
        <authorList>
            <person name="Lovell J.T."/>
            <person name="Jenkins J."/>
            <person name="Shu S."/>
            <person name="Juenger T.E."/>
            <person name="Schmutz J."/>
        </authorList>
    </citation>
    <scope>NUCLEOTIDE SEQUENCE</scope>
    <source>
        <strain evidence="8">AP13</strain>
    </source>
</reference>
<evidence type="ECO:0000256" key="4">
    <source>
        <dbReference type="ARBA" id="ARBA00023128"/>
    </source>
</evidence>
<gene>
    <name evidence="8" type="ORF">PVAP13_1KG435300</name>
</gene>
<dbReference type="PANTHER" id="PTHR13675:SF0">
    <property type="entry name" value="LYR MOTIF-CONTAINING PROTEIN 2"/>
    <property type="match status" value="1"/>
</dbReference>
<keyword evidence="4" id="KW-0496">Mitochondrion</keyword>
<dbReference type="GO" id="GO:0005739">
    <property type="term" value="C:mitochondrion"/>
    <property type="evidence" value="ECO:0007669"/>
    <property type="project" value="UniProtKB-SubCell"/>
</dbReference>
<comment type="function">
    <text evidence="6">Involved in efficient integration of the N-module into mitochondrial respiratory chain complex I.</text>
</comment>
<dbReference type="PANTHER" id="PTHR13675">
    <property type="entry name" value="LYR MOTIF-CONTAINING PROTEIN 2"/>
    <property type="match status" value="1"/>
</dbReference>
<dbReference type="InterPro" id="IPR045293">
    <property type="entry name" value="Complex1_LYR_LYRM2"/>
</dbReference>
<dbReference type="AlphaFoldDB" id="A0A8T0XTH4"/>
<keyword evidence="3" id="KW-0809">Transit peptide</keyword>
<evidence type="ECO:0000256" key="6">
    <source>
        <dbReference type="ARBA" id="ARBA00044735"/>
    </source>
</evidence>
<evidence type="ECO:0000256" key="1">
    <source>
        <dbReference type="ARBA" id="ARBA00004173"/>
    </source>
</evidence>
<dbReference type="Pfam" id="PF05347">
    <property type="entry name" value="Complex1_LYR"/>
    <property type="match status" value="1"/>
</dbReference>
<evidence type="ECO:0000256" key="2">
    <source>
        <dbReference type="ARBA" id="ARBA00009508"/>
    </source>
</evidence>
<sequence length="82" mass="9672">MAPFMDLRAFILRARVLKLYSQALRIIRRAPEHAQDELRQTTRAEFGKYRHCDDTQKIRFLISEGKQRLKGLDELLDMTGHS</sequence>
<evidence type="ECO:0000256" key="3">
    <source>
        <dbReference type="ARBA" id="ARBA00022946"/>
    </source>
</evidence>
<evidence type="ECO:0000313" key="9">
    <source>
        <dbReference type="Proteomes" id="UP000823388"/>
    </source>
</evidence>
<dbReference type="EMBL" id="CM029037">
    <property type="protein sequence ID" value="KAG2660413.1"/>
    <property type="molecule type" value="Genomic_DNA"/>
</dbReference>
<evidence type="ECO:0000256" key="5">
    <source>
        <dbReference type="ARBA" id="ARBA00026235"/>
    </source>
</evidence>
<evidence type="ECO:0000259" key="7">
    <source>
        <dbReference type="Pfam" id="PF05347"/>
    </source>
</evidence>
<accession>A0A8T0XTH4</accession>
<keyword evidence="9" id="KW-1185">Reference proteome</keyword>
<comment type="similarity">
    <text evidence="2">Belongs to the complex I LYR family.</text>
</comment>